<organism evidence="2">
    <name type="scientific">uncultured Gemmatimonadaceae bacterium</name>
    <dbReference type="NCBI Taxonomy" id="246130"/>
    <lineage>
        <taxon>Bacteria</taxon>
        <taxon>Pseudomonadati</taxon>
        <taxon>Gemmatimonadota</taxon>
        <taxon>Gemmatimonadia</taxon>
        <taxon>Gemmatimonadales</taxon>
        <taxon>Gemmatimonadaceae</taxon>
        <taxon>environmental samples</taxon>
    </lineage>
</organism>
<accession>A0A6J4LGG1</accession>
<reference evidence="2" key="1">
    <citation type="submission" date="2020-02" db="EMBL/GenBank/DDBJ databases">
        <authorList>
            <person name="Meier V. D."/>
        </authorList>
    </citation>
    <scope>NUCLEOTIDE SEQUENCE</scope>
    <source>
        <strain evidence="2">AVDCRST_MAG40</strain>
    </source>
</reference>
<feature type="region of interest" description="Disordered" evidence="1">
    <location>
        <begin position="1"/>
        <end position="52"/>
    </location>
</feature>
<dbReference type="AlphaFoldDB" id="A0A6J4LGG1"/>
<evidence type="ECO:0000313" key="2">
    <source>
        <dbReference type="EMBL" id="CAA9333107.1"/>
    </source>
</evidence>
<evidence type="ECO:0000256" key="1">
    <source>
        <dbReference type="SAM" id="MobiDB-lite"/>
    </source>
</evidence>
<gene>
    <name evidence="2" type="ORF">AVDCRST_MAG40-2016</name>
</gene>
<proteinExistence type="predicted"/>
<sequence length="85" mass="9053">MAFIGHRRRAAPRRLAHERHTDTRKRPPVRGGRSAGDRCRGRRGGGTGAGVMRSIVRHSGGAQPLRAGRLVGCSAAFGTRVGARS</sequence>
<dbReference type="EMBL" id="CADCTX010000614">
    <property type="protein sequence ID" value="CAA9333107.1"/>
    <property type="molecule type" value="Genomic_DNA"/>
</dbReference>
<name>A0A6J4LGG1_9BACT</name>
<protein>
    <submittedName>
        <fullName evidence="2">Uncharacterized protein</fullName>
    </submittedName>
</protein>
<feature type="compositionally biased region" description="Basic residues" evidence="1">
    <location>
        <begin position="1"/>
        <end position="17"/>
    </location>
</feature>